<sequence length="163" mass="17640">MQVTDAYPLSVTCARLGDPRPRRRNSSLGKHAIFPNPSGAFSQSKETFATSLQSWASPDRPETNPRRRFSRSSFPAVPRHVQGAIGHALKTPALVQAICNGSPNPTDPTTLAGDRLDLKITPQEKANGKGEVGSSAAVAVTPRLIRSPWQHGKNRRQTVISPK</sequence>
<organism evidence="2 3">
    <name type="scientific">Cohaesibacter celericrescens</name>
    <dbReference type="NCBI Taxonomy" id="2067669"/>
    <lineage>
        <taxon>Bacteria</taxon>
        <taxon>Pseudomonadati</taxon>
        <taxon>Pseudomonadota</taxon>
        <taxon>Alphaproteobacteria</taxon>
        <taxon>Hyphomicrobiales</taxon>
        <taxon>Cohaesibacteraceae</taxon>
    </lineage>
</organism>
<dbReference type="EMBL" id="PKUQ01000043">
    <property type="protein sequence ID" value="PLW75759.1"/>
    <property type="molecule type" value="Genomic_DNA"/>
</dbReference>
<evidence type="ECO:0000256" key="1">
    <source>
        <dbReference type="SAM" id="MobiDB-lite"/>
    </source>
</evidence>
<feature type="region of interest" description="Disordered" evidence="1">
    <location>
        <begin position="14"/>
        <end position="77"/>
    </location>
</feature>
<proteinExistence type="predicted"/>
<name>A0A2N5XMM3_9HYPH</name>
<comment type="caution">
    <text evidence="2">The sequence shown here is derived from an EMBL/GenBank/DDBJ whole genome shotgun (WGS) entry which is preliminary data.</text>
</comment>
<reference evidence="2 3" key="1">
    <citation type="submission" date="2018-01" db="EMBL/GenBank/DDBJ databases">
        <title>The draft genome sequence of Cohaesibacter sp. H1304.</title>
        <authorList>
            <person name="Wang N.-N."/>
            <person name="Du Z.-J."/>
        </authorList>
    </citation>
    <scope>NUCLEOTIDE SEQUENCE [LARGE SCALE GENOMIC DNA]</scope>
    <source>
        <strain evidence="2 3">H1304</strain>
    </source>
</reference>
<protein>
    <submittedName>
        <fullName evidence="2">Uncharacterized protein</fullName>
    </submittedName>
</protein>
<dbReference type="Proteomes" id="UP000234881">
    <property type="component" value="Unassembled WGS sequence"/>
</dbReference>
<keyword evidence="3" id="KW-1185">Reference proteome</keyword>
<gene>
    <name evidence="2" type="ORF">C0081_18125</name>
</gene>
<feature type="compositionally biased region" description="Polar residues" evidence="1">
    <location>
        <begin position="39"/>
        <end position="56"/>
    </location>
</feature>
<accession>A0A2N5XMM3</accession>
<evidence type="ECO:0000313" key="2">
    <source>
        <dbReference type="EMBL" id="PLW75759.1"/>
    </source>
</evidence>
<evidence type="ECO:0000313" key="3">
    <source>
        <dbReference type="Proteomes" id="UP000234881"/>
    </source>
</evidence>
<feature type="region of interest" description="Disordered" evidence="1">
    <location>
        <begin position="123"/>
        <end position="163"/>
    </location>
</feature>
<dbReference type="AlphaFoldDB" id="A0A2N5XMM3"/>